<dbReference type="SFLD" id="SFLDS00003">
    <property type="entry name" value="Haloacid_Dehalogenase"/>
    <property type="match status" value="1"/>
</dbReference>
<proteinExistence type="predicted"/>
<organism evidence="3 4">
    <name type="scientific">Psychrobacillus soli</name>
    <dbReference type="NCBI Taxonomy" id="1543965"/>
    <lineage>
        <taxon>Bacteria</taxon>
        <taxon>Bacillati</taxon>
        <taxon>Bacillota</taxon>
        <taxon>Bacilli</taxon>
        <taxon>Bacillales</taxon>
        <taxon>Bacillaceae</taxon>
        <taxon>Psychrobacillus</taxon>
    </lineage>
</organism>
<dbReference type="OrthoDB" id="9809962at2"/>
<protein>
    <submittedName>
        <fullName evidence="3">HAD family hydrolase</fullName>
    </submittedName>
</protein>
<dbReference type="SUPFAM" id="SSF56784">
    <property type="entry name" value="HAD-like"/>
    <property type="match status" value="1"/>
</dbReference>
<dbReference type="Gene3D" id="1.10.150.240">
    <property type="entry name" value="Putative phosphatase, domain 2"/>
    <property type="match status" value="1"/>
</dbReference>
<name>A0A544TFQ5_9BACI</name>
<keyword evidence="4" id="KW-1185">Reference proteome</keyword>
<evidence type="ECO:0000313" key="3">
    <source>
        <dbReference type="EMBL" id="TQR16279.1"/>
    </source>
</evidence>
<evidence type="ECO:0000256" key="1">
    <source>
        <dbReference type="ARBA" id="ARBA00022801"/>
    </source>
</evidence>
<dbReference type="SFLD" id="SFLDG01129">
    <property type="entry name" value="C1.5:_HAD__Beta-PGM__Phosphata"/>
    <property type="match status" value="1"/>
</dbReference>
<sequence>MCMIKGILFDKDGTLIEFNSLWIESTYEFLESITRIHNQEEKLEELAYKVGLEGKTVREDSALAGKTSVDLAEIISDMLKVDCEEILKELDRFYYEKVKEKPENIKPVCDLQQLFAQLKSNGLKIGIVTADNYDVTKFILDMLKLTEQVDFIATADLYDKKPNIEALQVFCDEQNLQLDEVIHIGDTSIDMEFSKHCCYGVGVLTGIGTKPALLKYTPYVLNNVAELINQDGELSLPA</sequence>
<dbReference type="InterPro" id="IPR006439">
    <property type="entry name" value="HAD-SF_hydro_IA"/>
</dbReference>
<evidence type="ECO:0000256" key="2">
    <source>
        <dbReference type="ARBA" id="ARBA00022842"/>
    </source>
</evidence>
<dbReference type="InterPro" id="IPR041492">
    <property type="entry name" value="HAD_2"/>
</dbReference>
<reference evidence="3 4" key="1">
    <citation type="submission" date="2019-05" db="EMBL/GenBank/DDBJ databases">
        <title>Psychrobacillus vulpis sp. nov., a new species isolated from feces of a red fox that inhabits in The Tablas de Daimiel Natural Park, Albacete, Spain.</title>
        <authorList>
            <person name="Rodriguez M."/>
            <person name="Reina J.C."/>
            <person name="Bejar V."/>
            <person name="Llamas I."/>
        </authorList>
    </citation>
    <scope>NUCLEOTIDE SEQUENCE [LARGE SCALE GENOMIC DNA]</scope>
    <source>
        <strain evidence="3 4">NHI-2</strain>
    </source>
</reference>
<dbReference type="EMBL" id="VDGG01000012">
    <property type="protein sequence ID" value="TQR16279.1"/>
    <property type="molecule type" value="Genomic_DNA"/>
</dbReference>
<keyword evidence="2" id="KW-0460">Magnesium</keyword>
<dbReference type="Proteomes" id="UP000318937">
    <property type="component" value="Unassembled WGS sequence"/>
</dbReference>
<dbReference type="GO" id="GO:0005829">
    <property type="term" value="C:cytosol"/>
    <property type="evidence" value="ECO:0007669"/>
    <property type="project" value="TreeGrafter"/>
</dbReference>
<dbReference type="NCBIfam" id="TIGR01549">
    <property type="entry name" value="HAD-SF-IA-v1"/>
    <property type="match status" value="1"/>
</dbReference>
<dbReference type="Gene3D" id="3.40.50.1000">
    <property type="entry name" value="HAD superfamily/HAD-like"/>
    <property type="match status" value="1"/>
</dbReference>
<dbReference type="PANTHER" id="PTHR43434">
    <property type="entry name" value="PHOSPHOGLYCOLATE PHOSPHATASE"/>
    <property type="match status" value="1"/>
</dbReference>
<dbReference type="GO" id="GO:0006281">
    <property type="term" value="P:DNA repair"/>
    <property type="evidence" value="ECO:0007669"/>
    <property type="project" value="TreeGrafter"/>
</dbReference>
<dbReference type="PANTHER" id="PTHR43434:SF1">
    <property type="entry name" value="PHOSPHOGLYCOLATE PHOSPHATASE"/>
    <property type="match status" value="1"/>
</dbReference>
<gene>
    <name evidence="3" type="ORF">FG383_07265</name>
</gene>
<dbReference type="InterPro" id="IPR050155">
    <property type="entry name" value="HAD-like_hydrolase_sf"/>
</dbReference>
<dbReference type="InterPro" id="IPR036412">
    <property type="entry name" value="HAD-like_sf"/>
</dbReference>
<keyword evidence="1 3" id="KW-0378">Hydrolase</keyword>
<dbReference type="GO" id="GO:0008967">
    <property type="term" value="F:phosphoglycolate phosphatase activity"/>
    <property type="evidence" value="ECO:0007669"/>
    <property type="project" value="TreeGrafter"/>
</dbReference>
<dbReference type="AlphaFoldDB" id="A0A544TFQ5"/>
<dbReference type="InterPro" id="IPR023214">
    <property type="entry name" value="HAD_sf"/>
</dbReference>
<comment type="caution">
    <text evidence="3">The sequence shown here is derived from an EMBL/GenBank/DDBJ whole genome shotgun (WGS) entry which is preliminary data.</text>
</comment>
<dbReference type="Pfam" id="PF13419">
    <property type="entry name" value="HAD_2"/>
    <property type="match status" value="1"/>
</dbReference>
<accession>A0A544TFQ5</accession>
<dbReference type="InterPro" id="IPR023198">
    <property type="entry name" value="PGP-like_dom2"/>
</dbReference>
<evidence type="ECO:0000313" key="4">
    <source>
        <dbReference type="Proteomes" id="UP000318937"/>
    </source>
</evidence>